<evidence type="ECO:0000313" key="2">
    <source>
        <dbReference type="EMBL" id="MPM42717.1"/>
    </source>
</evidence>
<protein>
    <submittedName>
        <fullName evidence="2">Uncharacterized protein</fullName>
    </submittedName>
</protein>
<gene>
    <name evidence="2" type="ORF">SDC9_89386</name>
</gene>
<evidence type="ECO:0000256" key="1">
    <source>
        <dbReference type="SAM" id="MobiDB-lite"/>
    </source>
</evidence>
<name>A0A644ZPP3_9ZZZZ</name>
<reference evidence="2" key="1">
    <citation type="submission" date="2019-08" db="EMBL/GenBank/DDBJ databases">
        <authorList>
            <person name="Kucharzyk K."/>
            <person name="Murdoch R.W."/>
            <person name="Higgins S."/>
            <person name="Loffler F."/>
        </authorList>
    </citation>
    <scope>NUCLEOTIDE SEQUENCE</scope>
</reference>
<dbReference type="EMBL" id="VSSQ01009831">
    <property type="protein sequence ID" value="MPM42717.1"/>
    <property type="molecule type" value="Genomic_DNA"/>
</dbReference>
<dbReference type="AlphaFoldDB" id="A0A644ZPP3"/>
<feature type="compositionally biased region" description="Low complexity" evidence="1">
    <location>
        <begin position="73"/>
        <end position="98"/>
    </location>
</feature>
<accession>A0A644ZPP3</accession>
<dbReference type="Gene3D" id="2.40.420.20">
    <property type="match status" value="1"/>
</dbReference>
<proteinExistence type="predicted"/>
<organism evidence="2">
    <name type="scientific">bioreactor metagenome</name>
    <dbReference type="NCBI Taxonomy" id="1076179"/>
    <lineage>
        <taxon>unclassified sequences</taxon>
        <taxon>metagenomes</taxon>
        <taxon>ecological metagenomes</taxon>
    </lineage>
</organism>
<sequence length="104" mass="10839">MDAVQRGNVVLVPEEGALDKNGQLVDFTKLKEVTVTLGRNDTDYIEVLSGVNEGDTVVIANQASSLMEQMTRQEGSQNSSTTTTTTGTSGENSGASGSQTGSKP</sequence>
<feature type="region of interest" description="Disordered" evidence="1">
    <location>
        <begin position="67"/>
        <end position="104"/>
    </location>
</feature>
<comment type="caution">
    <text evidence="2">The sequence shown here is derived from an EMBL/GenBank/DDBJ whole genome shotgun (WGS) entry which is preliminary data.</text>
</comment>